<comment type="caution">
    <text evidence="4">The sequence shown here is derived from an EMBL/GenBank/DDBJ whole genome shotgun (WGS) entry which is preliminary data.</text>
</comment>
<dbReference type="GO" id="GO:0000271">
    <property type="term" value="P:polysaccharide biosynthetic process"/>
    <property type="evidence" value="ECO:0007669"/>
    <property type="project" value="UniProtKB-KW"/>
</dbReference>
<protein>
    <submittedName>
        <fullName evidence="4">Sugar transferase</fullName>
    </submittedName>
</protein>
<evidence type="ECO:0000256" key="2">
    <source>
        <dbReference type="ARBA" id="ARBA00023169"/>
    </source>
</evidence>
<evidence type="ECO:0000259" key="3">
    <source>
        <dbReference type="Pfam" id="PF02397"/>
    </source>
</evidence>
<comment type="similarity">
    <text evidence="1">Belongs to the bacterial sugar transferase family.</text>
</comment>
<dbReference type="EMBL" id="WUWG01000003">
    <property type="protein sequence ID" value="MXU65206.1"/>
    <property type="molecule type" value="Genomic_DNA"/>
</dbReference>
<evidence type="ECO:0000256" key="1">
    <source>
        <dbReference type="ARBA" id="ARBA00006464"/>
    </source>
</evidence>
<organism evidence="4 5">
    <name type="scientific">Oceanomicrobium pacificus</name>
    <dbReference type="NCBI Taxonomy" id="2692916"/>
    <lineage>
        <taxon>Bacteria</taxon>
        <taxon>Pseudomonadati</taxon>
        <taxon>Pseudomonadota</taxon>
        <taxon>Alphaproteobacteria</taxon>
        <taxon>Rhodobacterales</taxon>
        <taxon>Paracoccaceae</taxon>
        <taxon>Oceanomicrobium</taxon>
    </lineage>
</organism>
<keyword evidence="5" id="KW-1185">Reference proteome</keyword>
<dbReference type="Proteomes" id="UP000436016">
    <property type="component" value="Unassembled WGS sequence"/>
</dbReference>
<keyword evidence="2" id="KW-0270">Exopolysaccharide synthesis</keyword>
<dbReference type="InterPro" id="IPR003362">
    <property type="entry name" value="Bact_transf"/>
</dbReference>
<evidence type="ECO:0000313" key="4">
    <source>
        <dbReference type="EMBL" id="MXU65206.1"/>
    </source>
</evidence>
<keyword evidence="4" id="KW-0808">Transferase</keyword>
<dbReference type="PANTHER" id="PTHR30576">
    <property type="entry name" value="COLANIC BIOSYNTHESIS UDP-GLUCOSE LIPID CARRIER TRANSFERASE"/>
    <property type="match status" value="1"/>
</dbReference>
<name>A0A6B0TMX7_9RHOB</name>
<gene>
    <name evidence="4" type="ORF">GSH16_07085</name>
</gene>
<proteinExistence type="inferred from homology"/>
<dbReference type="AlphaFoldDB" id="A0A6B0TMX7"/>
<reference evidence="4 5" key="1">
    <citation type="submission" date="2019-12" db="EMBL/GenBank/DDBJ databases">
        <title>Strain KN286 was isolated from seawater, which was collected from Caroline Seamount in the tropical western Pacific.</title>
        <authorList>
            <person name="Wang Q."/>
        </authorList>
    </citation>
    <scope>NUCLEOTIDE SEQUENCE [LARGE SCALE GENOMIC DNA]</scope>
    <source>
        <strain evidence="4 5">KN286</strain>
    </source>
</reference>
<dbReference type="PANTHER" id="PTHR30576:SF8">
    <property type="entry name" value="UNDECAPRENYL-PHOSPHATE GALACTOSE PHOSPHOTRANSFERASE"/>
    <property type="match status" value="1"/>
</dbReference>
<accession>A0A6B0TMX7</accession>
<dbReference type="Pfam" id="PF02397">
    <property type="entry name" value="Bac_transf"/>
    <property type="match status" value="1"/>
</dbReference>
<evidence type="ECO:0000313" key="5">
    <source>
        <dbReference type="Proteomes" id="UP000436016"/>
    </source>
</evidence>
<feature type="domain" description="Bacterial sugar transferase" evidence="3">
    <location>
        <begin position="3"/>
        <end position="170"/>
    </location>
</feature>
<dbReference type="GO" id="GO:0016780">
    <property type="term" value="F:phosphotransferase activity, for other substituted phosphate groups"/>
    <property type="evidence" value="ECO:0007669"/>
    <property type="project" value="TreeGrafter"/>
</dbReference>
<sequence length="207" mass="22637">MLIVLVGVIVLAIPMLVTAAYVFVSLGRPLLFAQTRAGRAARPFKIRKFRTMSDARDVDGALLPDADRVTAASNLLRRSRLDELPQIFAILFGHMALVGPRPLLPETIAEFGADGVYRCAVRPGMTGWAQVSGNTFLSNSEKLQLDLWYVANRSFLLDLRIILETVAVLIFGERRREDRIAAATVARAELARQSTAGQGGAKRVCAT</sequence>